<dbReference type="PANTHER" id="PTHR30069">
    <property type="entry name" value="TONB-DEPENDENT OUTER MEMBRANE RECEPTOR"/>
    <property type="match status" value="1"/>
</dbReference>
<keyword evidence="9 10" id="KW-0998">Cell outer membrane</keyword>
<evidence type="ECO:0000259" key="15">
    <source>
        <dbReference type="Pfam" id="PF07715"/>
    </source>
</evidence>
<evidence type="ECO:0000256" key="8">
    <source>
        <dbReference type="ARBA" id="ARBA00023136"/>
    </source>
</evidence>
<keyword evidence="3 10" id="KW-1134">Transmembrane beta strand</keyword>
<dbReference type="PANTHER" id="PTHR30069:SF53">
    <property type="entry name" value="COLICIN I RECEPTOR-RELATED"/>
    <property type="match status" value="1"/>
</dbReference>
<accession>D6Z3X4</accession>
<dbReference type="InterPro" id="IPR036942">
    <property type="entry name" value="Beta-barrel_TonB_sf"/>
</dbReference>
<dbReference type="KEGG" id="dak:DaAHT2_1554"/>
<dbReference type="Pfam" id="PF00593">
    <property type="entry name" value="TonB_dep_Rec_b-barrel"/>
    <property type="match status" value="1"/>
</dbReference>
<keyword evidence="7 11" id="KW-0798">TonB box</keyword>
<keyword evidence="4 10" id="KW-0812">Transmembrane</keyword>
<evidence type="ECO:0000256" key="5">
    <source>
        <dbReference type="ARBA" id="ARBA00022729"/>
    </source>
</evidence>
<proteinExistence type="inferred from homology"/>
<dbReference type="OrthoDB" id="5389752at2"/>
<dbReference type="PROSITE" id="PS01156">
    <property type="entry name" value="TONB_DEPENDENT_REC_2"/>
    <property type="match status" value="1"/>
</dbReference>
<feature type="region of interest" description="Disordered" evidence="12">
    <location>
        <begin position="212"/>
        <end position="232"/>
    </location>
</feature>
<evidence type="ECO:0000256" key="4">
    <source>
        <dbReference type="ARBA" id="ARBA00022692"/>
    </source>
</evidence>
<comment type="subcellular location">
    <subcellularLocation>
        <location evidence="1 10">Cell outer membrane</location>
        <topology evidence="1 10">Multi-pass membrane protein</topology>
    </subcellularLocation>
</comment>
<evidence type="ECO:0000256" key="13">
    <source>
        <dbReference type="SAM" id="SignalP"/>
    </source>
</evidence>
<dbReference type="AlphaFoldDB" id="D6Z3X4"/>
<evidence type="ECO:0000256" key="1">
    <source>
        <dbReference type="ARBA" id="ARBA00004571"/>
    </source>
</evidence>
<evidence type="ECO:0000256" key="3">
    <source>
        <dbReference type="ARBA" id="ARBA00022452"/>
    </source>
</evidence>
<dbReference type="GO" id="GO:0015889">
    <property type="term" value="P:cobalamin transport"/>
    <property type="evidence" value="ECO:0007669"/>
    <property type="project" value="TreeGrafter"/>
</dbReference>
<evidence type="ECO:0000256" key="10">
    <source>
        <dbReference type="PROSITE-ProRule" id="PRU01360"/>
    </source>
</evidence>
<evidence type="ECO:0000256" key="6">
    <source>
        <dbReference type="ARBA" id="ARBA00023065"/>
    </source>
</evidence>
<organism evidence="16 17">
    <name type="scientific">Desulfurivibrio alkaliphilus (strain DSM 19089 / UNIQEM U267 / AHT2)</name>
    <dbReference type="NCBI Taxonomy" id="589865"/>
    <lineage>
        <taxon>Bacteria</taxon>
        <taxon>Pseudomonadati</taxon>
        <taxon>Thermodesulfobacteriota</taxon>
        <taxon>Desulfobulbia</taxon>
        <taxon>Desulfobulbales</taxon>
        <taxon>Desulfobulbaceae</taxon>
        <taxon>Desulfurivibrio</taxon>
    </lineage>
</organism>
<feature type="signal peptide" evidence="13">
    <location>
        <begin position="1"/>
        <end position="25"/>
    </location>
</feature>
<dbReference type="Pfam" id="PF07715">
    <property type="entry name" value="Plug"/>
    <property type="match status" value="1"/>
</dbReference>
<dbReference type="GO" id="GO:0006811">
    <property type="term" value="P:monoatomic ion transport"/>
    <property type="evidence" value="ECO:0007669"/>
    <property type="project" value="UniProtKB-KW"/>
</dbReference>
<feature type="domain" description="TonB-dependent receptor-like beta-barrel" evidence="14">
    <location>
        <begin position="241"/>
        <end position="589"/>
    </location>
</feature>
<dbReference type="STRING" id="589865.DaAHT2_1554"/>
<dbReference type="InParanoid" id="D6Z3X4"/>
<keyword evidence="17" id="KW-1185">Reference proteome</keyword>
<reference evidence="17" key="1">
    <citation type="submission" date="2010-02" db="EMBL/GenBank/DDBJ databases">
        <title>Complete sequence of Desulfurivibrio alkaliphilus AHT2.</title>
        <authorList>
            <consortium name="US DOE Joint Genome Institute"/>
            <person name="Pitluck S."/>
            <person name="Chertkov O."/>
            <person name="Detter J.C."/>
            <person name="Han C."/>
            <person name="Tapia R."/>
            <person name="Larimer F."/>
            <person name="Land M."/>
            <person name="Hauser L."/>
            <person name="Kyrpides N."/>
            <person name="Mikhailova N."/>
            <person name="Sorokin D.Y."/>
            <person name="Muyzer G."/>
            <person name="Woyke T."/>
        </authorList>
    </citation>
    <scope>NUCLEOTIDE SEQUENCE [LARGE SCALE GENOMIC DNA]</scope>
    <source>
        <strain evidence="17">DSM 19089 / UNIQEM U267 / AHT2</strain>
    </source>
</reference>
<dbReference type="GO" id="GO:0009279">
    <property type="term" value="C:cell outer membrane"/>
    <property type="evidence" value="ECO:0007669"/>
    <property type="project" value="UniProtKB-SubCell"/>
</dbReference>
<evidence type="ECO:0000313" key="17">
    <source>
        <dbReference type="Proteomes" id="UP000001508"/>
    </source>
</evidence>
<evidence type="ECO:0000256" key="9">
    <source>
        <dbReference type="ARBA" id="ARBA00023237"/>
    </source>
</evidence>
<evidence type="ECO:0000256" key="12">
    <source>
        <dbReference type="SAM" id="MobiDB-lite"/>
    </source>
</evidence>
<keyword evidence="5 13" id="KW-0732">Signal</keyword>
<dbReference type="Gene3D" id="2.40.170.20">
    <property type="entry name" value="TonB-dependent receptor, beta-barrel domain"/>
    <property type="match status" value="1"/>
</dbReference>
<dbReference type="EMBL" id="CP001940">
    <property type="protein sequence ID" value="ADH86249.1"/>
    <property type="molecule type" value="Genomic_DNA"/>
</dbReference>
<protein>
    <submittedName>
        <fullName evidence="16">TonB-dependent receptor plug</fullName>
    </submittedName>
</protein>
<keyword evidence="6" id="KW-0406">Ion transport</keyword>
<dbReference type="InterPro" id="IPR010917">
    <property type="entry name" value="TonB_rcpt_CS"/>
</dbReference>
<feature type="chain" id="PRO_5003091324" evidence="13">
    <location>
        <begin position="26"/>
        <end position="615"/>
    </location>
</feature>
<dbReference type="eggNOG" id="COG4206">
    <property type="taxonomic scope" value="Bacteria"/>
</dbReference>
<evidence type="ECO:0000313" key="16">
    <source>
        <dbReference type="EMBL" id="ADH86249.1"/>
    </source>
</evidence>
<evidence type="ECO:0000259" key="14">
    <source>
        <dbReference type="Pfam" id="PF00593"/>
    </source>
</evidence>
<sequence length="615" mass="68472">MKKQLNVIGLCTLLALPMAAGNAGAAPQSDPMLEAVVVTASRTAQSVDDTLAAVTVISRQDLERGQFSSLPEALATVPGLQISRSGGRGKETNIHLRGTSTSQTLVMVDGVRLGSATLGRPSLQHIPLSQIERIEVVRGPRSTLYGSDAMGGVIHIITRRGQEETRGNISAGAGSHRSYETQAAIAGAHGDSHYSLSGGHFYTRGFDARRNDVPDPSGWGNTPDEPDRDGYRESSASIRLGHRFAPGHEVELHGLHSSGTTEFDGWENETDFRQQVLGLNWRLMPADFWDITLQAAQSWDDSKNYSDGTYSSRFDTKRDQLGWQNDFFLNADNTLTLGVDYHKDRVSGSTDYDEDSRYTTGYYAQHQLNHGRHGFMLGMRYEDNEQFGSHTTYNLGYGLQLPRNTRLTLNYGTAFRAPTFNDLYWPADPVWGGGGNPDLKPEESKSYEAALQQSYQGGHWRLGVFRTDIDEMISGWPPENVNRARIDGLELESGHYLGEHWQLGAVVTILSPKDRDSDLLLPRRARRTAAINLDGDFGRWRSGVSMQAVGKRYDDAANQTRLAGYALLFWRAEYELSDNWLLQGKIDNLLDKDYEEVATYNTPGRTFFATLHYRF</sequence>
<evidence type="ECO:0000256" key="11">
    <source>
        <dbReference type="RuleBase" id="RU003357"/>
    </source>
</evidence>
<comment type="similarity">
    <text evidence="10 11">Belongs to the TonB-dependent receptor family.</text>
</comment>
<feature type="domain" description="TonB-dependent receptor plug" evidence="15">
    <location>
        <begin position="47"/>
        <end position="153"/>
    </location>
</feature>
<dbReference type="InterPro" id="IPR000531">
    <property type="entry name" value="Beta-barrel_TonB"/>
</dbReference>
<dbReference type="CDD" id="cd01347">
    <property type="entry name" value="ligand_gated_channel"/>
    <property type="match status" value="1"/>
</dbReference>
<dbReference type="InterPro" id="IPR039426">
    <property type="entry name" value="TonB-dep_rcpt-like"/>
</dbReference>
<keyword evidence="2 10" id="KW-0813">Transport</keyword>
<name>D6Z3X4_DESAT</name>
<dbReference type="Proteomes" id="UP000001508">
    <property type="component" value="Chromosome"/>
</dbReference>
<dbReference type="SUPFAM" id="SSF56935">
    <property type="entry name" value="Porins"/>
    <property type="match status" value="1"/>
</dbReference>
<dbReference type="Gene3D" id="2.170.130.10">
    <property type="entry name" value="TonB-dependent receptor, plug domain"/>
    <property type="match status" value="1"/>
</dbReference>
<dbReference type="InterPro" id="IPR037066">
    <property type="entry name" value="Plug_dom_sf"/>
</dbReference>
<gene>
    <name evidence="16" type="ordered locus">DaAHT2_1554</name>
</gene>
<dbReference type="RefSeq" id="WP_013163776.1">
    <property type="nucleotide sequence ID" value="NC_014216.1"/>
</dbReference>
<keyword evidence="16" id="KW-0675">Receptor</keyword>
<dbReference type="HOGENOM" id="CLU_008287_18_5_7"/>
<evidence type="ECO:0000256" key="7">
    <source>
        <dbReference type="ARBA" id="ARBA00023077"/>
    </source>
</evidence>
<evidence type="ECO:0000256" key="2">
    <source>
        <dbReference type="ARBA" id="ARBA00022448"/>
    </source>
</evidence>
<dbReference type="PROSITE" id="PS52016">
    <property type="entry name" value="TONB_DEPENDENT_REC_3"/>
    <property type="match status" value="1"/>
</dbReference>
<dbReference type="InterPro" id="IPR012910">
    <property type="entry name" value="Plug_dom"/>
</dbReference>
<dbReference type="FunCoup" id="D6Z3X4">
    <property type="interactions" value="64"/>
</dbReference>
<keyword evidence="8 10" id="KW-0472">Membrane</keyword>